<reference evidence="8 9" key="1">
    <citation type="submission" date="2018-02" db="EMBL/GenBank/DDBJ databases">
        <authorList>
            <person name="Cohen D.B."/>
            <person name="Kent A.D."/>
        </authorList>
    </citation>
    <scope>NUCLEOTIDE SEQUENCE [LARGE SCALE GENOMIC DNA]</scope>
    <source>
        <strain evidence="8 9">ULC007</strain>
    </source>
</reference>
<evidence type="ECO:0000256" key="4">
    <source>
        <dbReference type="ARBA" id="ARBA00022692"/>
    </source>
</evidence>
<evidence type="ECO:0000256" key="2">
    <source>
        <dbReference type="ARBA" id="ARBA00022676"/>
    </source>
</evidence>
<dbReference type="GO" id="GO:0005886">
    <property type="term" value="C:plasma membrane"/>
    <property type="evidence" value="ECO:0007669"/>
    <property type="project" value="TreeGrafter"/>
</dbReference>
<evidence type="ECO:0000256" key="5">
    <source>
        <dbReference type="ARBA" id="ARBA00022989"/>
    </source>
</evidence>
<proteinExistence type="predicted"/>
<dbReference type="InterPro" id="IPR029044">
    <property type="entry name" value="Nucleotide-diphossugar_trans"/>
</dbReference>
<evidence type="ECO:0000313" key="8">
    <source>
        <dbReference type="EMBL" id="PSB15702.1"/>
    </source>
</evidence>
<dbReference type="STRING" id="1920490.GCA_001895925_02821"/>
<dbReference type="GO" id="GO:0035438">
    <property type="term" value="F:cyclic-di-GMP binding"/>
    <property type="evidence" value="ECO:0007669"/>
    <property type="project" value="InterPro"/>
</dbReference>
<comment type="subcellular location">
    <subcellularLocation>
        <location evidence="1">Membrane</location>
        <topology evidence="1">Multi-pass membrane protein</topology>
    </subcellularLocation>
</comment>
<comment type="caution">
    <text evidence="8">The sequence shown here is derived from an EMBL/GenBank/DDBJ whole genome shotgun (WGS) entry which is preliminary data.</text>
</comment>
<protein>
    <submittedName>
        <fullName evidence="8">Cellulose synthase catalytic subunit</fullName>
    </submittedName>
</protein>
<evidence type="ECO:0000313" key="9">
    <source>
        <dbReference type="Proteomes" id="UP000238634"/>
    </source>
</evidence>
<dbReference type="CDD" id="cd06421">
    <property type="entry name" value="CESA_CelA_like"/>
    <property type="match status" value="1"/>
</dbReference>
<dbReference type="PRINTS" id="PR01439">
    <property type="entry name" value="CELLSNTHASEA"/>
</dbReference>
<keyword evidence="3" id="KW-0808">Transferase</keyword>
<accession>A0A2T1D5A1</accession>
<evidence type="ECO:0000256" key="6">
    <source>
        <dbReference type="ARBA" id="ARBA00023136"/>
    </source>
</evidence>
<evidence type="ECO:0000256" key="3">
    <source>
        <dbReference type="ARBA" id="ARBA00022679"/>
    </source>
</evidence>
<feature type="transmembrane region" description="Helical" evidence="7">
    <location>
        <begin position="513"/>
        <end position="537"/>
    </location>
</feature>
<keyword evidence="5 7" id="KW-1133">Transmembrane helix</keyword>
<reference evidence="8 9" key="2">
    <citation type="submission" date="2018-03" db="EMBL/GenBank/DDBJ databases">
        <title>The ancient ancestry and fast evolution of plastids.</title>
        <authorList>
            <person name="Moore K.R."/>
            <person name="Magnabosco C."/>
            <person name="Momper L."/>
            <person name="Gold D.A."/>
            <person name="Bosak T."/>
            <person name="Fournier G.P."/>
        </authorList>
    </citation>
    <scope>NUCLEOTIDE SEQUENCE [LARGE SCALE GENOMIC DNA]</scope>
    <source>
        <strain evidence="8 9">ULC007</strain>
    </source>
</reference>
<keyword evidence="2" id="KW-0328">Glycosyltransferase</keyword>
<dbReference type="PANTHER" id="PTHR43867">
    <property type="entry name" value="CELLULOSE SYNTHASE CATALYTIC SUBUNIT A [UDP-FORMING]"/>
    <property type="match status" value="1"/>
</dbReference>
<feature type="transmembrane region" description="Helical" evidence="7">
    <location>
        <begin position="442"/>
        <end position="460"/>
    </location>
</feature>
<keyword evidence="4 7" id="KW-0812">Transmembrane</keyword>
<dbReference type="InterPro" id="IPR050321">
    <property type="entry name" value="Glycosyltr_2/OpgH_subfam"/>
</dbReference>
<dbReference type="OrthoDB" id="9766299at2"/>
<keyword evidence="6 7" id="KW-0472">Membrane</keyword>
<sequence length="729" mass="82197">MLSTVVVSGAIAAAWFAGQGAISTIFQQLNLLQESPPMWIEAPMMIGQYLLFWAVLLLLGVVLITKISPRPQPWSRTLVVGILLVLTIRYLLWRSLTTLNLSTPLNGVFSIGLFFLELLTLTGSIIQLSLLLRVRDRRPEADHHATNVLNGTFTPTVDIMIPTYNEPTFILKRTIIGCQALHYLHKRIYLLDDTRRAKVQALAEELGCEYVTRPNNSHAKAGNLNHAIAHTHGELIVVFDADFIPTKNFLTRTVGFFQDSQVALVQTPQTFYNPDPIAYNLGLEDILTPEEEVFYRQIQPFRDAAGGVICSGTSFVVRRSTLAEIGNFFTESLSEDYFTGIRLAASGYRLVYLNEKLSAGLAAESIAAQALQRVRWAQGTLQAFFIKANPLTIRGLRPIQRLAHLEGLLHWFTSISRLGFLLIPLAYAFLGVIPIRATTAEALYYFVPYYLVQIITTSWLNHRSRSALLADIYSLVLCFPLALTVIQTLLNPFSKGFNVTPKGATSDRFTFNWQLAFPLIVMFCASALSLWMNLGFYTMSGMANPNVPLDMAEQFKGLSLGLFWSVYNLLMLSISLLILIDAPRPSQNEWFQLRRTVRIQIGQREFWGITTVISEDGAEIVLTQKDFPDQLDSLPNAIELMEESLYIQAFITAVDRQGEFPTLRVTFDALDLSQQRRLIELLFCRPGQWRSRCAPGEVRSLWLLLRILLKPRVIFDRQTRIHALAVAQS</sequence>
<dbReference type="EMBL" id="PVWG01000055">
    <property type="protein sequence ID" value="PSB15702.1"/>
    <property type="molecule type" value="Genomic_DNA"/>
</dbReference>
<feature type="transmembrane region" description="Helical" evidence="7">
    <location>
        <begin position="472"/>
        <end position="493"/>
    </location>
</feature>
<name>A0A2T1D5A1_9CYAN</name>
<feature type="transmembrane region" description="Helical" evidence="7">
    <location>
        <begin position="108"/>
        <end position="132"/>
    </location>
</feature>
<dbReference type="Proteomes" id="UP000238634">
    <property type="component" value="Unassembled WGS sequence"/>
</dbReference>
<feature type="transmembrane region" description="Helical" evidence="7">
    <location>
        <begin position="408"/>
        <end position="430"/>
    </location>
</feature>
<dbReference type="AlphaFoldDB" id="A0A2T1D5A1"/>
<dbReference type="SUPFAM" id="SSF53448">
    <property type="entry name" value="Nucleotide-diphospho-sugar transferases"/>
    <property type="match status" value="1"/>
</dbReference>
<dbReference type="GO" id="GO:0016759">
    <property type="term" value="F:cellulose synthase activity"/>
    <property type="evidence" value="ECO:0007669"/>
    <property type="project" value="InterPro"/>
</dbReference>
<dbReference type="GO" id="GO:0006011">
    <property type="term" value="P:UDP-alpha-D-glucose metabolic process"/>
    <property type="evidence" value="ECO:0007669"/>
    <property type="project" value="InterPro"/>
</dbReference>
<gene>
    <name evidence="8" type="ORF">C7B65_23765</name>
</gene>
<dbReference type="PANTHER" id="PTHR43867:SF2">
    <property type="entry name" value="CELLULOSE SYNTHASE CATALYTIC SUBUNIT A [UDP-FORMING]"/>
    <property type="match status" value="1"/>
</dbReference>
<keyword evidence="9" id="KW-1185">Reference proteome</keyword>
<dbReference type="Gene3D" id="3.90.550.10">
    <property type="entry name" value="Spore Coat Polysaccharide Biosynthesis Protein SpsA, Chain A"/>
    <property type="match status" value="1"/>
</dbReference>
<evidence type="ECO:0000256" key="7">
    <source>
        <dbReference type="SAM" id="Phobius"/>
    </source>
</evidence>
<organism evidence="8 9">
    <name type="scientific">Phormidesmis priestleyi ULC007</name>
    <dbReference type="NCBI Taxonomy" id="1920490"/>
    <lineage>
        <taxon>Bacteria</taxon>
        <taxon>Bacillati</taxon>
        <taxon>Cyanobacteriota</taxon>
        <taxon>Cyanophyceae</taxon>
        <taxon>Leptolyngbyales</taxon>
        <taxon>Leptolyngbyaceae</taxon>
        <taxon>Phormidesmis</taxon>
    </lineage>
</organism>
<dbReference type="InterPro" id="IPR003919">
    <property type="entry name" value="Cell_synth_A"/>
</dbReference>
<evidence type="ECO:0000256" key="1">
    <source>
        <dbReference type="ARBA" id="ARBA00004141"/>
    </source>
</evidence>
<feature type="transmembrane region" description="Helical" evidence="7">
    <location>
        <begin position="77"/>
        <end position="96"/>
    </location>
</feature>
<feature type="transmembrane region" description="Helical" evidence="7">
    <location>
        <begin position="558"/>
        <end position="580"/>
    </location>
</feature>
<feature type="transmembrane region" description="Helical" evidence="7">
    <location>
        <begin position="44"/>
        <end position="65"/>
    </location>
</feature>
<dbReference type="Pfam" id="PF13641">
    <property type="entry name" value="Glyco_tranf_2_3"/>
    <property type="match status" value="1"/>
</dbReference>